<dbReference type="Gramene" id="Kaladp1222s0036.1.v1.1">
    <property type="protein sequence ID" value="Kaladp1222s0036.1.v1.1"/>
    <property type="gene ID" value="Kaladp1222s0036.v1.1"/>
</dbReference>
<feature type="region of interest" description="Disordered" evidence="1">
    <location>
        <begin position="17"/>
        <end position="98"/>
    </location>
</feature>
<evidence type="ECO:0000256" key="1">
    <source>
        <dbReference type="SAM" id="MobiDB-lite"/>
    </source>
</evidence>
<dbReference type="Proteomes" id="UP000594263">
    <property type="component" value="Unplaced"/>
</dbReference>
<protein>
    <submittedName>
        <fullName evidence="2">Uncharacterized protein</fullName>
    </submittedName>
</protein>
<proteinExistence type="predicted"/>
<accession>A0A7N0VL72</accession>
<keyword evidence="3" id="KW-1185">Reference proteome</keyword>
<organism evidence="2 3">
    <name type="scientific">Kalanchoe fedtschenkoi</name>
    <name type="common">Lavender scallops</name>
    <name type="synonym">South American air plant</name>
    <dbReference type="NCBI Taxonomy" id="63787"/>
    <lineage>
        <taxon>Eukaryota</taxon>
        <taxon>Viridiplantae</taxon>
        <taxon>Streptophyta</taxon>
        <taxon>Embryophyta</taxon>
        <taxon>Tracheophyta</taxon>
        <taxon>Spermatophyta</taxon>
        <taxon>Magnoliopsida</taxon>
        <taxon>eudicotyledons</taxon>
        <taxon>Gunneridae</taxon>
        <taxon>Pentapetalae</taxon>
        <taxon>Saxifragales</taxon>
        <taxon>Crassulaceae</taxon>
        <taxon>Kalanchoe</taxon>
    </lineage>
</organism>
<dbReference type="EnsemblPlants" id="Kaladp1222s0036.1.v1.1">
    <property type="protein sequence ID" value="Kaladp1222s0036.1.v1.1"/>
    <property type="gene ID" value="Kaladp1222s0036.v1.1"/>
</dbReference>
<evidence type="ECO:0000313" key="3">
    <source>
        <dbReference type="Proteomes" id="UP000594263"/>
    </source>
</evidence>
<feature type="compositionally biased region" description="Gly residues" evidence="1">
    <location>
        <begin position="85"/>
        <end position="98"/>
    </location>
</feature>
<name>A0A7N0VL72_KALFE</name>
<sequence>MGSVGCFQFQATHSGLALSSDELGDLPGTDNEGHKPFCLQLKGDKQLEPTSENWGRRKERSGSKRGGRSNRSRRRGGGRRRGRGRGGYGGGGGGYVEA</sequence>
<dbReference type="AlphaFoldDB" id="A0A7N0VL72"/>
<feature type="compositionally biased region" description="Basic residues" evidence="1">
    <location>
        <begin position="63"/>
        <end position="84"/>
    </location>
</feature>
<reference evidence="2" key="1">
    <citation type="submission" date="2021-01" db="UniProtKB">
        <authorList>
            <consortium name="EnsemblPlants"/>
        </authorList>
    </citation>
    <scope>IDENTIFICATION</scope>
</reference>
<evidence type="ECO:0000313" key="2">
    <source>
        <dbReference type="EnsemblPlants" id="Kaladp1222s0036.1.v1.1"/>
    </source>
</evidence>